<evidence type="ECO:0000313" key="2">
    <source>
        <dbReference type="Proteomes" id="UP000220251"/>
    </source>
</evidence>
<protein>
    <submittedName>
        <fullName evidence="1">Uncharacterized protein</fullName>
    </submittedName>
</protein>
<reference evidence="2" key="1">
    <citation type="submission" date="2015-06" db="EMBL/GenBank/DDBJ databases">
        <authorList>
            <person name="Bertelli C."/>
        </authorList>
    </citation>
    <scope>NUCLEOTIDE SEQUENCE [LARGE SCALE GENOMIC DNA]</scope>
    <source>
        <strain evidence="2">CRIB-30</strain>
    </source>
</reference>
<name>A0A0H5DRS8_9BACT</name>
<keyword evidence="2" id="KW-1185">Reference proteome</keyword>
<dbReference type="AlphaFoldDB" id="A0A0H5DRS8"/>
<sequence length="442" mass="48582">MDQRSNPAVHFRQKAAKSEWQRFNGSGSFASVPEELLAILLFLKEGGQYRECALTRLDKVMSEDPLPVDEDPYFALRAAPPVAALLQAQSLGIRTAVQEKLRAYLLFLGANLQESMRKEGASLSRFLRIRIELTLSIAAELLGDEGALQQTSLSIDDFFHPQLSPDLFTLLFTLEAVGRRHVGQDLLQSLRLVWSDEQGTFLGPPLCSFHEGALPSVQRADFWMSCLTGTLGEKLKRKAPPLESALYPDKPFAFPSSSSMPASVPSIADNWINPTHSLFTYRRGDLRLKPYWRAFHLVRGFISGNGPMVSFSVQGKVEGEVAVSKDGLAVQVRFSYTGEQVGVADPTDLIGFYVGPRSGIEYTVNDCRSTVFNLGDILSFKGGFGEIQVVFSQISGTSTVCGHMTAGARPAVECGDGVDWVAYLRPVKLEAKSDFLMTISVK</sequence>
<organism evidence="1 2">
    <name type="scientific">Estrella lausannensis</name>
    <dbReference type="NCBI Taxonomy" id="483423"/>
    <lineage>
        <taxon>Bacteria</taxon>
        <taxon>Pseudomonadati</taxon>
        <taxon>Chlamydiota</taxon>
        <taxon>Chlamydiia</taxon>
        <taxon>Parachlamydiales</taxon>
        <taxon>Candidatus Criblamydiaceae</taxon>
        <taxon>Estrella</taxon>
    </lineage>
</organism>
<gene>
    <name evidence="1" type="ORF">ELAC_1080</name>
</gene>
<dbReference type="Proteomes" id="UP000220251">
    <property type="component" value="Unassembled WGS sequence"/>
</dbReference>
<dbReference type="RefSeq" id="WP_098038285.1">
    <property type="nucleotide sequence ID" value="NZ_CWGJ01000012.1"/>
</dbReference>
<evidence type="ECO:0000313" key="1">
    <source>
        <dbReference type="EMBL" id="CRX38424.1"/>
    </source>
</evidence>
<dbReference type="EMBL" id="CWGJ01000012">
    <property type="protein sequence ID" value="CRX38424.1"/>
    <property type="molecule type" value="Genomic_DNA"/>
</dbReference>
<proteinExistence type="predicted"/>
<accession>A0A0H5DRS8</accession>